<organism evidence="2 4">
    <name type="scientific">Marivita cryptomonadis</name>
    <dbReference type="NCBI Taxonomy" id="505252"/>
    <lineage>
        <taxon>Bacteria</taxon>
        <taxon>Pseudomonadati</taxon>
        <taxon>Pseudomonadota</taxon>
        <taxon>Alphaproteobacteria</taxon>
        <taxon>Rhodobacterales</taxon>
        <taxon>Roseobacteraceae</taxon>
        <taxon>Marivita</taxon>
    </lineage>
</organism>
<dbReference type="Proteomes" id="UP000809440">
    <property type="component" value="Unassembled WGS sequence"/>
</dbReference>
<evidence type="ECO:0000313" key="5">
    <source>
        <dbReference type="Proteomes" id="UP000809440"/>
    </source>
</evidence>
<dbReference type="AlphaFoldDB" id="A0A9Q2RVH2"/>
<proteinExistence type="predicted"/>
<accession>A0A9Q2RVH2</accession>
<name>A0A9Q2RVH2_9RHOB</name>
<comment type="caution">
    <text evidence="2">The sequence shown here is derived from an EMBL/GenBank/DDBJ whole genome shotgun (WGS) entry which is preliminary data.</text>
</comment>
<keyword evidence="1" id="KW-1133">Transmembrane helix</keyword>
<dbReference type="EMBL" id="JAFBXF010000001">
    <property type="protein sequence ID" value="MBM2415542.1"/>
    <property type="molecule type" value="Genomic_DNA"/>
</dbReference>
<evidence type="ECO:0000256" key="1">
    <source>
        <dbReference type="SAM" id="Phobius"/>
    </source>
</evidence>
<dbReference type="GeneID" id="62640052"/>
<keyword evidence="1" id="KW-0472">Membrane</keyword>
<keyword evidence="5" id="KW-1185">Reference proteome</keyword>
<dbReference type="OrthoDB" id="7876124at2"/>
<sequence>MLITFITSAVLVTSVLLVLSNLGTVADDTSKALRGAMQRIRSEGAMASWVAFCILWLTIFALGLL</sequence>
<evidence type="ECO:0000313" key="2">
    <source>
        <dbReference type="EMBL" id="MBM2410875.1"/>
    </source>
</evidence>
<protein>
    <submittedName>
        <fullName evidence="2">Uncharacterized protein</fullName>
    </submittedName>
</protein>
<evidence type="ECO:0000313" key="4">
    <source>
        <dbReference type="Proteomes" id="UP000755667"/>
    </source>
</evidence>
<feature type="transmembrane region" description="Helical" evidence="1">
    <location>
        <begin position="46"/>
        <end position="64"/>
    </location>
</feature>
<evidence type="ECO:0000313" key="3">
    <source>
        <dbReference type="EMBL" id="MBM2415542.1"/>
    </source>
</evidence>
<dbReference type="Proteomes" id="UP000755667">
    <property type="component" value="Unassembled WGS sequence"/>
</dbReference>
<reference evidence="2 5" key="1">
    <citation type="submission" date="2021-01" db="EMBL/GenBank/DDBJ databases">
        <title>Diatom-associated Roseobacters Show Island Model of Population Structure.</title>
        <authorList>
            <person name="Qu L."/>
            <person name="Feng X."/>
            <person name="Chen Y."/>
            <person name="Li L."/>
            <person name="Wang X."/>
            <person name="Hu Z."/>
            <person name="Wang H."/>
            <person name="Luo H."/>
        </authorList>
    </citation>
    <scope>NUCLEOTIDE SEQUENCE</scope>
    <source>
        <strain evidence="3 5">CC28-63</strain>
        <strain evidence="2">CC28-69</strain>
    </source>
</reference>
<dbReference type="EMBL" id="JAFBXE010000001">
    <property type="protein sequence ID" value="MBM2410875.1"/>
    <property type="molecule type" value="Genomic_DNA"/>
</dbReference>
<keyword evidence="1" id="KW-0812">Transmembrane</keyword>
<dbReference type="RefSeq" id="WP_085628321.1">
    <property type="nucleotide sequence ID" value="NZ_JAFBWU010000001.1"/>
</dbReference>
<gene>
    <name evidence="2" type="ORF">JQX41_01045</name>
    <name evidence="3" type="ORF">JQX48_01045</name>
</gene>